<evidence type="ECO:0000259" key="3">
    <source>
        <dbReference type="SMART" id="SM00852"/>
    </source>
</evidence>
<organism evidence="4 5">
    <name type="scientific">Corynebacterium durum F0235</name>
    <dbReference type="NCBI Taxonomy" id="1035195"/>
    <lineage>
        <taxon>Bacteria</taxon>
        <taxon>Bacillati</taxon>
        <taxon>Actinomycetota</taxon>
        <taxon>Actinomycetes</taxon>
        <taxon>Mycobacteriales</taxon>
        <taxon>Corynebacteriaceae</taxon>
        <taxon>Corynebacterium</taxon>
    </lineage>
</organism>
<dbReference type="OrthoDB" id="9794429at2"/>
<accession>L1MLZ7</accession>
<reference evidence="4 5" key="1">
    <citation type="submission" date="2012-05" db="EMBL/GenBank/DDBJ databases">
        <authorList>
            <person name="Weinstock G."/>
            <person name="Sodergren E."/>
            <person name="Lobos E.A."/>
            <person name="Fulton L."/>
            <person name="Fulton R."/>
            <person name="Courtney L."/>
            <person name="Fronick C."/>
            <person name="O'Laughlin M."/>
            <person name="Godfrey J."/>
            <person name="Wilson R.M."/>
            <person name="Miner T."/>
            <person name="Farmer C."/>
            <person name="Delehaunty K."/>
            <person name="Cordes M."/>
            <person name="Minx P."/>
            <person name="Tomlinson C."/>
            <person name="Chen J."/>
            <person name="Wollam A."/>
            <person name="Pepin K.H."/>
            <person name="Bhonagiri V."/>
            <person name="Zhang X."/>
            <person name="Suruliraj S."/>
            <person name="Warren W."/>
            <person name="Mitreva M."/>
            <person name="Mardis E.R."/>
            <person name="Wilson R.K."/>
        </authorList>
    </citation>
    <scope>NUCLEOTIDE SEQUENCE [LARGE SCALE GENOMIC DNA]</scope>
    <source>
        <strain evidence="4 5">F0235</strain>
    </source>
</reference>
<feature type="domain" description="MoaB/Mog" evidence="3">
    <location>
        <begin position="10"/>
        <end position="157"/>
    </location>
</feature>
<dbReference type="PANTHER" id="PTHR43764">
    <property type="entry name" value="MOLYBDENUM COFACTOR BIOSYNTHESIS"/>
    <property type="match status" value="1"/>
</dbReference>
<dbReference type="EMBL" id="AMEM01000007">
    <property type="protein sequence ID" value="EKX92075.1"/>
    <property type="molecule type" value="Genomic_DNA"/>
</dbReference>
<gene>
    <name evidence="4" type="ORF">HMPREF9997_00360</name>
</gene>
<dbReference type="PANTHER" id="PTHR43764:SF1">
    <property type="entry name" value="MOLYBDOPTERIN MOLYBDOTRANSFERASE"/>
    <property type="match status" value="1"/>
</dbReference>
<keyword evidence="2" id="KW-0501">Molybdenum cofactor biosynthesis</keyword>
<evidence type="ECO:0000256" key="2">
    <source>
        <dbReference type="ARBA" id="ARBA00023150"/>
    </source>
</evidence>
<dbReference type="InterPro" id="IPR001453">
    <property type="entry name" value="MoaB/Mog_dom"/>
</dbReference>
<dbReference type="SUPFAM" id="SSF53218">
    <property type="entry name" value="Molybdenum cofactor biosynthesis proteins"/>
    <property type="match status" value="1"/>
</dbReference>
<dbReference type="HOGENOM" id="CLU_077358_4_2_11"/>
<keyword evidence="5" id="KW-1185">Reference proteome</keyword>
<dbReference type="eggNOG" id="COG0521">
    <property type="taxonomic scope" value="Bacteria"/>
</dbReference>
<comment type="caution">
    <text evidence="4">The sequence shown here is derived from an EMBL/GenBank/DDBJ whole genome shotgun (WGS) entry which is preliminary data.</text>
</comment>
<dbReference type="Proteomes" id="UP000010445">
    <property type="component" value="Unassembled WGS sequence"/>
</dbReference>
<dbReference type="AlphaFoldDB" id="L1MLZ7"/>
<dbReference type="InterPro" id="IPR036425">
    <property type="entry name" value="MoaB/Mog-like_dom_sf"/>
</dbReference>
<evidence type="ECO:0000313" key="5">
    <source>
        <dbReference type="Proteomes" id="UP000010445"/>
    </source>
</evidence>
<dbReference type="RefSeq" id="WP_006062054.1">
    <property type="nucleotide sequence ID" value="NZ_KB290822.1"/>
</dbReference>
<sequence>MPLSKPLTAKIIVISDYVIDGVRPDEVGPAAVELLATFGVDVGEPIAIPENKEAISVALKTTIEQGYDIIITAGGVGLKPNNLTPEATRPFLNAELPGIATQVLLEGIKNDSHAGLARGLVGVTGRNDTSALVVNSAGCVDGITDTITVIGPLLSDIFQQLGRS</sequence>
<evidence type="ECO:0000256" key="1">
    <source>
        <dbReference type="ARBA" id="ARBA00005046"/>
    </source>
</evidence>
<protein>
    <submittedName>
        <fullName evidence="4">Molybdopterin binding domain protein</fullName>
    </submittedName>
</protein>
<dbReference type="Gene3D" id="3.40.980.10">
    <property type="entry name" value="MoaB/Mog-like domain"/>
    <property type="match status" value="1"/>
</dbReference>
<dbReference type="SMART" id="SM00852">
    <property type="entry name" value="MoCF_biosynth"/>
    <property type="match status" value="1"/>
</dbReference>
<dbReference type="Pfam" id="PF00994">
    <property type="entry name" value="MoCF_biosynth"/>
    <property type="match status" value="1"/>
</dbReference>
<comment type="pathway">
    <text evidence="1">Cofactor biosynthesis; molybdopterin biosynthesis.</text>
</comment>
<name>L1MLZ7_9CORY</name>
<dbReference type="PATRIC" id="fig|1035195.3.peg.331"/>
<dbReference type="GO" id="GO:0006777">
    <property type="term" value="P:Mo-molybdopterin cofactor biosynthetic process"/>
    <property type="evidence" value="ECO:0007669"/>
    <property type="project" value="UniProtKB-KW"/>
</dbReference>
<dbReference type="STRING" id="1035195.HMPREF9997_00360"/>
<dbReference type="InterPro" id="IPR051920">
    <property type="entry name" value="MPT_Adenylyltrnsfr/MoaC-Rel"/>
</dbReference>
<proteinExistence type="predicted"/>
<evidence type="ECO:0000313" key="4">
    <source>
        <dbReference type="EMBL" id="EKX92075.1"/>
    </source>
</evidence>